<evidence type="ECO:0000313" key="2">
    <source>
        <dbReference type="Proteomes" id="UP000249057"/>
    </source>
</evidence>
<proteinExistence type="predicted"/>
<name>A0ACD1FTA4_9EURO</name>
<accession>A0ACD1FTA4</accession>
<sequence>MMTESTENTATTYMSYCSQSRLRQHRWCLRTQLRHLSEPSQAPYGCHPRPVRNHPLNWDEPAQTHSPYDNHTTRESPQPRTTKAHRGVKASRKSTPKAETQARVTLDASGLPPPNHSAPSVEMSTNRESPLIGLFHCYKVSGTC</sequence>
<reference evidence="1" key="1">
    <citation type="submission" date="2018-02" db="EMBL/GenBank/DDBJ databases">
        <title>The genomes of Aspergillus section Nigri reveals drivers in fungal speciation.</title>
        <authorList>
            <consortium name="DOE Joint Genome Institute"/>
            <person name="Vesth T.C."/>
            <person name="Nybo J."/>
            <person name="Theobald S."/>
            <person name="Brandl J."/>
            <person name="Frisvad J.C."/>
            <person name="Nielsen K.F."/>
            <person name="Lyhne E.K."/>
            <person name="Kogle M.E."/>
            <person name="Kuo A."/>
            <person name="Riley R."/>
            <person name="Clum A."/>
            <person name="Nolan M."/>
            <person name="Lipzen A."/>
            <person name="Salamov A."/>
            <person name="Henrissat B."/>
            <person name="Wiebenga A."/>
            <person name="De vries R.P."/>
            <person name="Grigoriev I.V."/>
            <person name="Mortensen U.H."/>
            <person name="Andersen M.R."/>
            <person name="Baker S.E."/>
        </authorList>
    </citation>
    <scope>NUCLEOTIDE SEQUENCE</scope>
    <source>
        <strain evidence="1">CBS 621.78</strain>
    </source>
</reference>
<evidence type="ECO:0000313" key="1">
    <source>
        <dbReference type="EMBL" id="RAH40220.1"/>
    </source>
</evidence>
<keyword evidence="2" id="KW-1185">Reference proteome</keyword>
<protein>
    <submittedName>
        <fullName evidence="1">Uncharacterized protein</fullName>
    </submittedName>
</protein>
<dbReference type="Proteomes" id="UP000249057">
    <property type="component" value="Unassembled WGS sequence"/>
</dbReference>
<dbReference type="EMBL" id="KZ825416">
    <property type="protein sequence ID" value="RAH40220.1"/>
    <property type="molecule type" value="Genomic_DNA"/>
</dbReference>
<gene>
    <name evidence="1" type="ORF">BO95DRAFT_448113</name>
</gene>
<organism evidence="1 2">
    <name type="scientific">Aspergillus brunneoviolaceus CBS 621.78</name>
    <dbReference type="NCBI Taxonomy" id="1450534"/>
    <lineage>
        <taxon>Eukaryota</taxon>
        <taxon>Fungi</taxon>
        <taxon>Dikarya</taxon>
        <taxon>Ascomycota</taxon>
        <taxon>Pezizomycotina</taxon>
        <taxon>Eurotiomycetes</taxon>
        <taxon>Eurotiomycetidae</taxon>
        <taxon>Eurotiales</taxon>
        <taxon>Aspergillaceae</taxon>
        <taxon>Aspergillus</taxon>
        <taxon>Aspergillus subgen. Circumdati</taxon>
    </lineage>
</organism>